<reference evidence="1 2" key="1">
    <citation type="submission" date="2019-05" db="EMBL/GenBank/DDBJ databases">
        <title>Another draft genome of Portunus trituberculatus and its Hox gene families provides insights of decapod evolution.</title>
        <authorList>
            <person name="Jeong J.-H."/>
            <person name="Song I."/>
            <person name="Kim S."/>
            <person name="Choi T."/>
            <person name="Kim D."/>
            <person name="Ryu S."/>
            <person name="Kim W."/>
        </authorList>
    </citation>
    <scope>NUCLEOTIDE SEQUENCE [LARGE SCALE GENOMIC DNA]</scope>
    <source>
        <tissue evidence="1">Muscle</tissue>
    </source>
</reference>
<evidence type="ECO:0000313" key="1">
    <source>
        <dbReference type="EMBL" id="MPC56012.1"/>
    </source>
</evidence>
<proteinExistence type="predicted"/>
<organism evidence="1 2">
    <name type="scientific">Portunus trituberculatus</name>
    <name type="common">Swimming crab</name>
    <name type="synonym">Neptunus trituberculatus</name>
    <dbReference type="NCBI Taxonomy" id="210409"/>
    <lineage>
        <taxon>Eukaryota</taxon>
        <taxon>Metazoa</taxon>
        <taxon>Ecdysozoa</taxon>
        <taxon>Arthropoda</taxon>
        <taxon>Crustacea</taxon>
        <taxon>Multicrustacea</taxon>
        <taxon>Malacostraca</taxon>
        <taxon>Eumalacostraca</taxon>
        <taxon>Eucarida</taxon>
        <taxon>Decapoda</taxon>
        <taxon>Pleocyemata</taxon>
        <taxon>Brachyura</taxon>
        <taxon>Eubrachyura</taxon>
        <taxon>Portunoidea</taxon>
        <taxon>Portunidae</taxon>
        <taxon>Portuninae</taxon>
        <taxon>Portunus</taxon>
    </lineage>
</organism>
<sequence length="97" mass="11115">MKLDFANVPHRRWFSITLTAWMCSHEAGMAVLPLQQLYPASNTTTAGMLHNDFGGHVLLWNFMMASIIEKQWCANKYNEEIPKWMSRGTACGRHNTT</sequence>
<gene>
    <name evidence="1" type="ORF">E2C01_049962</name>
</gene>
<protein>
    <submittedName>
        <fullName evidence="1">Uncharacterized protein</fullName>
    </submittedName>
</protein>
<dbReference type="Proteomes" id="UP000324222">
    <property type="component" value="Unassembled WGS sequence"/>
</dbReference>
<keyword evidence="2" id="KW-1185">Reference proteome</keyword>
<dbReference type="EMBL" id="VSRR010013626">
    <property type="protein sequence ID" value="MPC56012.1"/>
    <property type="molecule type" value="Genomic_DNA"/>
</dbReference>
<evidence type="ECO:0000313" key="2">
    <source>
        <dbReference type="Proteomes" id="UP000324222"/>
    </source>
</evidence>
<comment type="caution">
    <text evidence="1">The sequence shown here is derived from an EMBL/GenBank/DDBJ whole genome shotgun (WGS) entry which is preliminary data.</text>
</comment>
<accession>A0A5B7GAT9</accession>
<name>A0A5B7GAT9_PORTR</name>
<dbReference type="AlphaFoldDB" id="A0A5B7GAT9"/>